<evidence type="ECO:0000256" key="2">
    <source>
        <dbReference type="SAM" id="MobiDB-lite"/>
    </source>
</evidence>
<dbReference type="OrthoDB" id="16815at2759"/>
<evidence type="ECO:0000313" key="4">
    <source>
        <dbReference type="Proteomes" id="UP000076078"/>
    </source>
</evidence>
<gene>
    <name evidence="3" type="ORF">DLAC_10645</name>
</gene>
<feature type="coiled-coil region" evidence="1">
    <location>
        <begin position="398"/>
        <end position="528"/>
    </location>
</feature>
<reference evidence="3 4" key="1">
    <citation type="submission" date="2015-12" db="EMBL/GenBank/DDBJ databases">
        <title>Dictyostelia acquired genes for synthesis and detection of signals that induce cell-type specialization by lateral gene transfer from prokaryotes.</title>
        <authorList>
            <person name="Gloeckner G."/>
            <person name="Schaap P."/>
        </authorList>
    </citation>
    <scope>NUCLEOTIDE SEQUENCE [LARGE SCALE GENOMIC DNA]</scope>
    <source>
        <strain evidence="3 4">TK</strain>
    </source>
</reference>
<protein>
    <submittedName>
        <fullName evidence="3">Uncharacterized protein</fullName>
    </submittedName>
</protein>
<feature type="compositionally biased region" description="Low complexity" evidence="2">
    <location>
        <begin position="55"/>
        <end position="84"/>
    </location>
</feature>
<dbReference type="PANTHER" id="PTHR45615:SF63">
    <property type="entry name" value="CHROMOSOME UNDETERMINED SCAFFOLD_10, WHOLE GENOME SHOTGUN SEQUENCE"/>
    <property type="match status" value="1"/>
</dbReference>
<dbReference type="FunCoup" id="A0A151Z4E4">
    <property type="interactions" value="1"/>
</dbReference>
<dbReference type="EMBL" id="LODT01000047">
    <property type="protein sequence ID" value="KYQ88843.1"/>
    <property type="molecule type" value="Genomic_DNA"/>
</dbReference>
<dbReference type="Gene3D" id="1.10.287.1490">
    <property type="match status" value="1"/>
</dbReference>
<dbReference type="InParanoid" id="A0A151Z4E4"/>
<accession>A0A151Z4E4</accession>
<comment type="caution">
    <text evidence="3">The sequence shown here is derived from an EMBL/GenBank/DDBJ whole genome shotgun (WGS) entry which is preliminary data.</text>
</comment>
<sequence length="846" mass="96930">MKIGSGRLRLSKLPEAPPSPELTGNNNTNTPTNSSTTTSKSSPHLVYSDTHPITSSSSTSSDNLKSNNNNNNSNAQNQQQQQQQPTKIMASQSKSSGALLTPSKHKWGAEFTSSGINGSGGANDIYKLLAEQKLSDEDIWEGHPSLFPILHQFKDVFQQKEGGNVLSVILPDHSDFIGVKKRTYKIGKKLTVAQAVNLICKKQNVREPRRFWLSTIVGCVLNDDLLLTNYGFGTFFDSWELKLIFKSVYLDKIITDPVLDQHPGDFIIDFQLPPLSQFNGLKKKRIKVDSLMPINQIIESIWKKYKIQEPSEKFSIITTEEFPLVLNAMATLSHYGQASTFQSLELSIIYTEFIPPYSLRSEFVPSYGSFQVGKVDASQSKAVVVDLENKLHQSMHLNDEMVANIKKLIQDIKDKEQEIKDKEQQHLHAMNLIEERVTILKNDVQLEKENYQNQINQLTIEKQQLHNQIESLKLELEELNDRLYKEKTAHTEQEMELNYKISQQKENIENLEEKLTESVLSQQDTQERLDQITVLKDEEASRYIEQIGKLKFQYHDLVEKHKQQEQEQEEISNRMFSEATSTTSTNTEIDLSSISGIEQEQLLLNFKKLTQDLADRDVLIKTVYPKKIQSLESSNKRLDGKIQDLEKENHQSSQTIAIQSLEIKELRRQLDQLKNTNKELSTNLESTTTNLKEEEKKNRKLMYEIATLNNELEHERLQREDLNKTIVDLEATKMAVEISAKQRETILLAEIEELKKPKPPPMPTYEIKNLRSPDTDADGKEFSADLLGARSSLKKPPPLVKYEPKEHAIHTVADILFVSMQKRFKSIQDDDQIEDLDDDFNDEFDD</sequence>
<keyword evidence="4" id="KW-1185">Reference proteome</keyword>
<dbReference type="OMA" id="FFDSWEL"/>
<organism evidence="3 4">
    <name type="scientific">Tieghemostelium lacteum</name>
    <name type="common">Slime mold</name>
    <name type="synonym">Dictyostelium lacteum</name>
    <dbReference type="NCBI Taxonomy" id="361077"/>
    <lineage>
        <taxon>Eukaryota</taxon>
        <taxon>Amoebozoa</taxon>
        <taxon>Evosea</taxon>
        <taxon>Eumycetozoa</taxon>
        <taxon>Dictyostelia</taxon>
        <taxon>Dictyosteliales</taxon>
        <taxon>Raperosteliaceae</taxon>
        <taxon>Tieghemostelium</taxon>
    </lineage>
</organism>
<keyword evidence="1" id="KW-0175">Coiled coil</keyword>
<dbReference type="Proteomes" id="UP000076078">
    <property type="component" value="Unassembled WGS sequence"/>
</dbReference>
<evidence type="ECO:0000256" key="1">
    <source>
        <dbReference type="SAM" id="Coils"/>
    </source>
</evidence>
<feature type="coiled-coil region" evidence="1">
    <location>
        <begin position="628"/>
        <end position="732"/>
    </location>
</feature>
<name>A0A151Z4E4_TIELA</name>
<dbReference type="PANTHER" id="PTHR45615">
    <property type="entry name" value="MYOSIN HEAVY CHAIN, NON-MUSCLE"/>
    <property type="match status" value="1"/>
</dbReference>
<feature type="compositionally biased region" description="Polar residues" evidence="2">
    <location>
        <begin position="85"/>
        <end position="98"/>
    </location>
</feature>
<feature type="compositionally biased region" description="Low complexity" evidence="2">
    <location>
        <begin position="23"/>
        <end position="42"/>
    </location>
</feature>
<feature type="region of interest" description="Disordered" evidence="2">
    <location>
        <begin position="1"/>
        <end position="101"/>
    </location>
</feature>
<dbReference type="STRING" id="361077.A0A151Z4E4"/>
<evidence type="ECO:0000313" key="3">
    <source>
        <dbReference type="EMBL" id="KYQ88843.1"/>
    </source>
</evidence>
<dbReference type="AlphaFoldDB" id="A0A151Z4E4"/>
<proteinExistence type="predicted"/>